<reference evidence="1 2" key="1">
    <citation type="submission" date="2016-10" db="EMBL/GenBank/DDBJ databases">
        <authorList>
            <person name="de Groot N.N."/>
        </authorList>
    </citation>
    <scope>NUCLEOTIDE SEQUENCE [LARGE SCALE GENOMIC DNA]</scope>
    <source>
        <strain evidence="1 2">CGMCC 4.5506</strain>
    </source>
</reference>
<dbReference type="GO" id="GO:0005737">
    <property type="term" value="C:cytoplasm"/>
    <property type="evidence" value="ECO:0007669"/>
    <property type="project" value="TreeGrafter"/>
</dbReference>
<keyword evidence="2" id="KW-1185">Reference proteome</keyword>
<name>A0A1G6WS23_9PSEU</name>
<dbReference type="InterPro" id="IPR016181">
    <property type="entry name" value="Acyl_CoA_acyltransferase"/>
</dbReference>
<dbReference type="Pfam" id="PF13302">
    <property type="entry name" value="Acetyltransf_3"/>
    <property type="match status" value="1"/>
</dbReference>
<dbReference type="InterPro" id="IPR051908">
    <property type="entry name" value="Ribosomal_N-acetyltransferase"/>
</dbReference>
<dbReference type="Proteomes" id="UP000199494">
    <property type="component" value="Unassembled WGS sequence"/>
</dbReference>
<gene>
    <name evidence="1" type="ORF">SAMN05421630_11166</name>
</gene>
<evidence type="ECO:0000313" key="2">
    <source>
        <dbReference type="Proteomes" id="UP000199494"/>
    </source>
</evidence>
<sequence>MSSGHFDGIWPMLTDPESIRLTGTHHRFTEDEVRDWLATRQDHHDRADWAIVRAEDGEVLGEAALDELDAPNASVSFRISLVGPEVFGRGFGTEATRLAVDYAFDVAGLHRVCLEVFDFNPRAQRVYEKCGFVREGVHRDALLWEGQWHDAITMAILATDPRGESTVDGSGIVGDPA</sequence>
<dbReference type="InterPro" id="IPR000182">
    <property type="entry name" value="GNAT_dom"/>
</dbReference>
<dbReference type="PANTHER" id="PTHR43441:SF2">
    <property type="entry name" value="FAMILY ACETYLTRANSFERASE, PUTATIVE (AFU_ORTHOLOGUE AFUA_7G00850)-RELATED"/>
    <property type="match status" value="1"/>
</dbReference>
<dbReference type="AlphaFoldDB" id="A0A1G6WS23"/>
<dbReference type="SUPFAM" id="SSF55729">
    <property type="entry name" value="Acyl-CoA N-acyltransferases (Nat)"/>
    <property type="match status" value="1"/>
</dbReference>
<protein>
    <submittedName>
        <fullName evidence="1">Protein N-acetyltransferase, RimJ/RimL family</fullName>
    </submittedName>
</protein>
<evidence type="ECO:0000313" key="1">
    <source>
        <dbReference type="EMBL" id="SDD68007.1"/>
    </source>
</evidence>
<dbReference type="GO" id="GO:1990189">
    <property type="term" value="F:protein N-terminal-serine acetyltransferase activity"/>
    <property type="evidence" value="ECO:0007669"/>
    <property type="project" value="TreeGrafter"/>
</dbReference>
<accession>A0A1G6WS23</accession>
<keyword evidence="1" id="KW-0808">Transferase</keyword>
<proteinExistence type="predicted"/>
<dbReference type="STRING" id="530584.SAMN05421630_11166"/>
<dbReference type="PROSITE" id="PS51186">
    <property type="entry name" value="GNAT"/>
    <property type="match status" value="1"/>
</dbReference>
<organism evidence="1 2">
    <name type="scientific">Prauserella marina</name>
    <dbReference type="NCBI Taxonomy" id="530584"/>
    <lineage>
        <taxon>Bacteria</taxon>
        <taxon>Bacillati</taxon>
        <taxon>Actinomycetota</taxon>
        <taxon>Actinomycetes</taxon>
        <taxon>Pseudonocardiales</taxon>
        <taxon>Pseudonocardiaceae</taxon>
        <taxon>Prauserella</taxon>
    </lineage>
</organism>
<dbReference type="GO" id="GO:0008999">
    <property type="term" value="F:protein-N-terminal-alanine acetyltransferase activity"/>
    <property type="evidence" value="ECO:0007669"/>
    <property type="project" value="TreeGrafter"/>
</dbReference>
<dbReference type="Gene3D" id="3.40.630.30">
    <property type="match status" value="1"/>
</dbReference>
<dbReference type="EMBL" id="FMZE01000011">
    <property type="protein sequence ID" value="SDD68007.1"/>
    <property type="molecule type" value="Genomic_DNA"/>
</dbReference>
<dbReference type="PANTHER" id="PTHR43441">
    <property type="entry name" value="RIBOSOMAL-PROTEIN-SERINE ACETYLTRANSFERASE"/>
    <property type="match status" value="1"/>
</dbReference>